<reference evidence="6 7" key="2">
    <citation type="submission" date="2018-11" db="EMBL/GenBank/DDBJ databases">
        <authorList>
            <consortium name="Pathogen Informatics"/>
        </authorList>
    </citation>
    <scope>NUCLEOTIDE SEQUENCE [LARGE SCALE GENOMIC DNA]</scope>
</reference>
<dbReference type="Pfam" id="PF03124">
    <property type="entry name" value="EXS"/>
    <property type="match status" value="1"/>
</dbReference>
<name>A0A0R3TGS9_RODNA</name>
<comment type="subcellular location">
    <subcellularLocation>
        <location evidence="1">Membrane</location>
        <topology evidence="1">Multi-pass membrane protein</topology>
    </subcellularLocation>
</comment>
<dbReference type="STRING" id="102285.A0A0R3TGS9"/>
<proteinExistence type="predicted"/>
<evidence type="ECO:0000256" key="1">
    <source>
        <dbReference type="ARBA" id="ARBA00004141"/>
    </source>
</evidence>
<evidence type="ECO:0000313" key="8">
    <source>
        <dbReference type="WBParaSite" id="HNAJ_0000627001-mRNA-1"/>
    </source>
</evidence>
<gene>
    <name evidence="6" type="ORF">HNAJ_LOCUS6265</name>
</gene>
<keyword evidence="7" id="KW-1185">Reference proteome</keyword>
<evidence type="ECO:0000256" key="2">
    <source>
        <dbReference type="ARBA" id="ARBA00022692"/>
    </source>
</evidence>
<evidence type="ECO:0000256" key="3">
    <source>
        <dbReference type="ARBA" id="ARBA00022989"/>
    </source>
</evidence>
<evidence type="ECO:0000313" key="6">
    <source>
        <dbReference type="EMBL" id="VDO02125.1"/>
    </source>
</evidence>
<keyword evidence="3" id="KW-1133">Transmembrane helix</keyword>
<dbReference type="PANTHER" id="PTHR10783:SF103">
    <property type="entry name" value="SOLUTE CARRIER FAMILY 53 MEMBER 1"/>
    <property type="match status" value="1"/>
</dbReference>
<sequence>MWGLQPILKALPAWWRFLQCLRRYRDLSVKSPVPHLMNAGKYSTTLIAILFSAISSVVPSKFHLS</sequence>
<protein>
    <submittedName>
        <fullName evidence="8">EXS domain-containing protein</fullName>
    </submittedName>
</protein>
<dbReference type="GO" id="GO:0016036">
    <property type="term" value="P:cellular response to phosphate starvation"/>
    <property type="evidence" value="ECO:0007669"/>
    <property type="project" value="TreeGrafter"/>
</dbReference>
<dbReference type="Proteomes" id="UP000278807">
    <property type="component" value="Unassembled WGS sequence"/>
</dbReference>
<dbReference type="PANTHER" id="PTHR10783">
    <property type="entry name" value="XENOTROPIC AND POLYTROPIC RETROVIRUS RECEPTOR 1-RELATED"/>
    <property type="match status" value="1"/>
</dbReference>
<dbReference type="GO" id="GO:0006817">
    <property type="term" value="P:phosphate ion transport"/>
    <property type="evidence" value="ECO:0007669"/>
    <property type="project" value="TreeGrafter"/>
</dbReference>
<dbReference type="InterPro" id="IPR004342">
    <property type="entry name" value="EXS_C"/>
</dbReference>
<dbReference type="GO" id="GO:0005794">
    <property type="term" value="C:Golgi apparatus"/>
    <property type="evidence" value="ECO:0007669"/>
    <property type="project" value="TreeGrafter"/>
</dbReference>
<accession>A0A0R3TGS9</accession>
<evidence type="ECO:0000256" key="4">
    <source>
        <dbReference type="ARBA" id="ARBA00023136"/>
    </source>
</evidence>
<evidence type="ECO:0000313" key="7">
    <source>
        <dbReference type="Proteomes" id="UP000278807"/>
    </source>
</evidence>
<dbReference type="GO" id="GO:0005886">
    <property type="term" value="C:plasma membrane"/>
    <property type="evidence" value="ECO:0007669"/>
    <property type="project" value="TreeGrafter"/>
</dbReference>
<dbReference type="GO" id="GO:0000822">
    <property type="term" value="F:inositol hexakisphosphate binding"/>
    <property type="evidence" value="ECO:0007669"/>
    <property type="project" value="TreeGrafter"/>
</dbReference>
<dbReference type="WBParaSite" id="HNAJ_0000627001-mRNA-1">
    <property type="protein sequence ID" value="HNAJ_0000627001-mRNA-1"/>
    <property type="gene ID" value="HNAJ_0000627001"/>
</dbReference>
<dbReference type="OrthoDB" id="9970435at2759"/>
<keyword evidence="2" id="KW-0812">Transmembrane</keyword>
<dbReference type="EMBL" id="UZAE01006519">
    <property type="protein sequence ID" value="VDO02125.1"/>
    <property type="molecule type" value="Genomic_DNA"/>
</dbReference>
<dbReference type="AlphaFoldDB" id="A0A0R3TGS9"/>
<organism evidence="8">
    <name type="scientific">Rodentolepis nana</name>
    <name type="common">Dwarf tapeworm</name>
    <name type="synonym">Hymenolepis nana</name>
    <dbReference type="NCBI Taxonomy" id="102285"/>
    <lineage>
        <taxon>Eukaryota</taxon>
        <taxon>Metazoa</taxon>
        <taxon>Spiralia</taxon>
        <taxon>Lophotrochozoa</taxon>
        <taxon>Platyhelminthes</taxon>
        <taxon>Cestoda</taxon>
        <taxon>Eucestoda</taxon>
        <taxon>Cyclophyllidea</taxon>
        <taxon>Hymenolepididae</taxon>
        <taxon>Rodentolepis</taxon>
    </lineage>
</organism>
<evidence type="ECO:0000259" key="5">
    <source>
        <dbReference type="Pfam" id="PF03124"/>
    </source>
</evidence>
<reference evidence="8" key="1">
    <citation type="submission" date="2017-02" db="UniProtKB">
        <authorList>
            <consortium name="WormBaseParasite"/>
        </authorList>
    </citation>
    <scope>IDENTIFICATION</scope>
</reference>
<feature type="domain" description="EXS" evidence="5">
    <location>
        <begin position="4"/>
        <end position="61"/>
    </location>
</feature>
<keyword evidence="4" id="KW-0472">Membrane</keyword>